<evidence type="ECO:0000313" key="4">
    <source>
        <dbReference type="Proteomes" id="UP001295684"/>
    </source>
</evidence>
<gene>
    <name evidence="3" type="ORF">ECRASSUSDP1_LOCUS6000</name>
</gene>
<sequence length="416" mass="48317">MSFLAHSRKSLLKKPTTGHSKSLLKNSAIQDCDCDRGMDRSQYKGCTRLHIDEYDEYYSQFMTVSRQNAQRGERIKKLVKDIRNLKEIIRKKEERIKSLDVAVKDVDSNRGRKGEGKSREKTPKCMVKELSFSIFDEKKENIQNICDIKRYKDFGIQTLTESEFESSSASSSYQEDENLDTVGEIGTQEIPIKLGPAILSQPLNESDKLNPLDPVSSSLKPMQHDLFKNLDTQTQLRKKSSSMKNRMIPRGTLSLKDYETSIMKMVKENMILEKKVKKQMKMFTKENKEMRTNMMKGSFDEADTTGNEKIHRQNAAKIERLSSHDEEKFEEILEEKEKELEKMHNMNASYRAQLIDLKIAISKSRDLGRFSNHIEENEIRGNLDEFELEQAKETIVNLEDKVKELESIIETFRSQQ</sequence>
<organism evidence="3 4">
    <name type="scientific">Euplotes crassus</name>
    <dbReference type="NCBI Taxonomy" id="5936"/>
    <lineage>
        <taxon>Eukaryota</taxon>
        <taxon>Sar</taxon>
        <taxon>Alveolata</taxon>
        <taxon>Ciliophora</taxon>
        <taxon>Intramacronucleata</taxon>
        <taxon>Spirotrichea</taxon>
        <taxon>Hypotrichia</taxon>
        <taxon>Euplotida</taxon>
        <taxon>Euplotidae</taxon>
        <taxon>Moneuplotes</taxon>
    </lineage>
</organism>
<evidence type="ECO:0000256" key="2">
    <source>
        <dbReference type="SAM" id="MobiDB-lite"/>
    </source>
</evidence>
<name>A0AAD1UB13_EUPCR</name>
<feature type="coiled-coil region" evidence="1">
    <location>
        <begin position="75"/>
        <end position="102"/>
    </location>
</feature>
<dbReference type="EMBL" id="CAMPGE010005814">
    <property type="protein sequence ID" value="CAI2364655.1"/>
    <property type="molecule type" value="Genomic_DNA"/>
</dbReference>
<reference evidence="3" key="1">
    <citation type="submission" date="2023-07" db="EMBL/GenBank/DDBJ databases">
        <authorList>
            <consortium name="AG Swart"/>
            <person name="Singh M."/>
            <person name="Singh A."/>
            <person name="Seah K."/>
            <person name="Emmerich C."/>
        </authorList>
    </citation>
    <scope>NUCLEOTIDE SEQUENCE</scope>
    <source>
        <strain evidence="3">DP1</strain>
    </source>
</reference>
<keyword evidence="4" id="KW-1185">Reference proteome</keyword>
<keyword evidence="1" id="KW-0175">Coiled coil</keyword>
<feature type="coiled-coil region" evidence="1">
    <location>
        <begin position="326"/>
        <end position="353"/>
    </location>
</feature>
<dbReference type="AlphaFoldDB" id="A0AAD1UB13"/>
<protein>
    <submittedName>
        <fullName evidence="3">Uncharacterized protein</fullName>
    </submittedName>
</protein>
<feature type="coiled-coil region" evidence="1">
    <location>
        <begin position="388"/>
        <end position="415"/>
    </location>
</feature>
<feature type="region of interest" description="Disordered" evidence="2">
    <location>
        <begin position="1"/>
        <end position="20"/>
    </location>
</feature>
<comment type="caution">
    <text evidence="3">The sequence shown here is derived from an EMBL/GenBank/DDBJ whole genome shotgun (WGS) entry which is preliminary data.</text>
</comment>
<dbReference type="Proteomes" id="UP001295684">
    <property type="component" value="Unassembled WGS sequence"/>
</dbReference>
<proteinExistence type="predicted"/>
<evidence type="ECO:0000313" key="3">
    <source>
        <dbReference type="EMBL" id="CAI2364655.1"/>
    </source>
</evidence>
<accession>A0AAD1UB13</accession>
<feature type="compositionally biased region" description="Basic residues" evidence="2">
    <location>
        <begin position="1"/>
        <end position="12"/>
    </location>
</feature>
<evidence type="ECO:0000256" key="1">
    <source>
        <dbReference type="SAM" id="Coils"/>
    </source>
</evidence>